<feature type="region of interest" description="Disordered" evidence="1">
    <location>
        <begin position="1"/>
        <end position="35"/>
    </location>
</feature>
<evidence type="ECO:0000313" key="2">
    <source>
        <dbReference type="EMBL" id="MDX8478029.1"/>
    </source>
</evidence>
<reference evidence="2 3" key="1">
    <citation type="submission" date="2023-08" db="EMBL/GenBank/DDBJ databases">
        <title>Implementing the SeqCode for naming new Mesorhizobium species isolated from Vachellia karroo root nodules.</title>
        <authorList>
            <person name="Van Lill M."/>
        </authorList>
    </citation>
    <scope>NUCLEOTIDE SEQUENCE [LARGE SCALE GENOMIC DNA]</scope>
    <source>
        <strain evidence="2 3">VK24D</strain>
    </source>
</reference>
<name>A0ABU4XWM0_9HYPH</name>
<dbReference type="EMBL" id="JAVIIW010000005">
    <property type="protein sequence ID" value="MDX8478029.1"/>
    <property type="molecule type" value="Genomic_DNA"/>
</dbReference>
<dbReference type="Proteomes" id="UP001287059">
    <property type="component" value="Unassembled WGS sequence"/>
</dbReference>
<evidence type="ECO:0000313" key="3">
    <source>
        <dbReference type="Proteomes" id="UP001287059"/>
    </source>
</evidence>
<organism evidence="2 3">
    <name type="scientific">Mesorhizobium album</name>
    <dbReference type="NCBI Taxonomy" id="3072314"/>
    <lineage>
        <taxon>Bacteria</taxon>
        <taxon>Pseudomonadati</taxon>
        <taxon>Pseudomonadota</taxon>
        <taxon>Alphaproteobacteria</taxon>
        <taxon>Hyphomicrobiales</taxon>
        <taxon>Phyllobacteriaceae</taxon>
        <taxon>Mesorhizobium</taxon>
    </lineage>
</organism>
<dbReference type="RefSeq" id="WP_320286454.1">
    <property type="nucleotide sequence ID" value="NZ_JAVIIW010000005.1"/>
</dbReference>
<keyword evidence="3" id="KW-1185">Reference proteome</keyword>
<protein>
    <submittedName>
        <fullName evidence="2">Uncharacterized protein</fullName>
    </submittedName>
</protein>
<evidence type="ECO:0000256" key="1">
    <source>
        <dbReference type="SAM" id="MobiDB-lite"/>
    </source>
</evidence>
<gene>
    <name evidence="2" type="ORF">RFN28_05985</name>
</gene>
<proteinExistence type="predicted"/>
<accession>A0ABU4XWM0</accession>
<sequence length="88" mass="9054">MVGKIAQAPSARKDGGAEILHGSLMTGLPGQDSNQRTAARFLPGAKLARACFHKTRASPARCFLLGGSTEGLCGVPRAHTALPASRAD</sequence>
<comment type="caution">
    <text evidence="2">The sequence shown here is derived from an EMBL/GenBank/DDBJ whole genome shotgun (WGS) entry which is preliminary data.</text>
</comment>